<dbReference type="Proteomes" id="UP000249590">
    <property type="component" value="Unassembled WGS sequence"/>
</dbReference>
<name>A0A8B2NS78_9HYPH</name>
<keyword evidence="2" id="KW-1185">Reference proteome</keyword>
<comment type="caution">
    <text evidence="1">The sequence shown here is derived from an EMBL/GenBank/DDBJ whole genome shotgun (WGS) entry which is preliminary data.</text>
</comment>
<evidence type="ECO:0000313" key="2">
    <source>
        <dbReference type="Proteomes" id="UP000249590"/>
    </source>
</evidence>
<dbReference type="EMBL" id="QHHQ01000001">
    <property type="protein sequence ID" value="RAI03077.1"/>
    <property type="molecule type" value="Genomic_DNA"/>
</dbReference>
<dbReference type="AlphaFoldDB" id="A0A8B2NS78"/>
<proteinExistence type="predicted"/>
<gene>
    <name evidence="1" type="ORF">DLJ53_00620</name>
</gene>
<reference evidence="1 2" key="1">
    <citation type="submission" date="2018-05" db="EMBL/GenBank/DDBJ databases">
        <title>Acuticoccus sediminis sp. nov., isolated from deep-sea sediment of Indian Ocean.</title>
        <authorList>
            <person name="Liu X."/>
            <person name="Lai Q."/>
            <person name="Du Y."/>
            <person name="Sun F."/>
            <person name="Zhang X."/>
            <person name="Wang S."/>
            <person name="Shao Z."/>
        </authorList>
    </citation>
    <scope>NUCLEOTIDE SEQUENCE [LARGE SCALE GENOMIC DNA]</scope>
    <source>
        <strain evidence="1 2">PTG4-2</strain>
    </source>
</reference>
<evidence type="ECO:0000313" key="1">
    <source>
        <dbReference type="EMBL" id="RAI03077.1"/>
    </source>
</evidence>
<organism evidence="1 2">
    <name type="scientific">Acuticoccus sediminis</name>
    <dbReference type="NCBI Taxonomy" id="2184697"/>
    <lineage>
        <taxon>Bacteria</taxon>
        <taxon>Pseudomonadati</taxon>
        <taxon>Pseudomonadota</taxon>
        <taxon>Alphaproteobacteria</taxon>
        <taxon>Hyphomicrobiales</taxon>
        <taxon>Amorphaceae</taxon>
        <taxon>Acuticoccus</taxon>
    </lineage>
</organism>
<sequence>MIVRKIDIAMGLVALFCTLTLNSGRAQTLSNAEIRLEVASLKQELAALPASPAPRRVVNGIRDQVGSIVTASFGSYMTFLRRSFNPRRNVFDDQNNIFDFARGTLGYRPRGNALLGALFRPDFAAGLSRSEAAQTRRFVRRRLLEVGANEHRIHFVLGKIYNLRNPNDGPLPGPPQSPN</sequence>
<protein>
    <submittedName>
        <fullName evidence="1">Uncharacterized protein</fullName>
    </submittedName>
</protein>
<accession>A0A8B2NS78</accession>